<proteinExistence type="predicted"/>
<protein>
    <submittedName>
        <fullName evidence="1">Phage portal protein</fullName>
    </submittedName>
</protein>
<dbReference type="Pfam" id="PF04860">
    <property type="entry name" value="Phage_portal"/>
    <property type="match status" value="1"/>
</dbReference>
<dbReference type="NCBIfam" id="TIGR01537">
    <property type="entry name" value="portal_HK97"/>
    <property type="match status" value="1"/>
</dbReference>
<dbReference type="AlphaFoldDB" id="A0A433XGQ6"/>
<gene>
    <name evidence="1" type="ORF">EMQ25_05680</name>
</gene>
<sequence>MTVKAAQAVVRNLAVRDLDSLEASRARADSGETVTDQTVLGLSAVWACVNLLSGTIASLPLMVYRTRADGERVVARDHPLYRVLHDSPNYDQTALDFWEFLSASLELWGNAYARIQRTAGVVTSLHPVNPRLVAVRRLTNGDIEYRWSQDGRYYVETDRTMLHIRGFGGDPLGGMSTLSFGIHAFGLARAAQRAAGATFANGMRPSVQLVFDKFLSEEQEKLAEGALVDKYTGAMNAGRPFVAQGGAKVEAISINPVDAQLLEIMSLSVEEVCRYFQVPPVMIGHTSKSSSWPSSVEQQGLILQKFTLRRRLKRIEQACEKQMLTPADRGAGITIEFNIEGLLRADSAGRARFYQVMTMIGAMTINEVRALENWPMVEGGDVPRMQMQQVPITDAGKEADEDNIRDTVRRLLAEEQD</sequence>
<dbReference type="OrthoDB" id="7592047at2"/>
<reference evidence="1 2" key="1">
    <citation type="journal article" date="2016" name="Int. J. Syst. Evol. Microbiol.">
        <title>Arsenicitalea aurantiaca gen. nov., sp. nov., a new member of the family Hyphomicrobiaceae, isolated from high-arsenic sediment.</title>
        <authorList>
            <person name="Mu Y."/>
            <person name="Zhou L."/>
            <person name="Zeng X.C."/>
            <person name="Liu L."/>
            <person name="Pan Y."/>
            <person name="Chen X."/>
            <person name="Wang J."/>
            <person name="Li S."/>
            <person name="Li W.J."/>
            <person name="Wang Y."/>
        </authorList>
    </citation>
    <scope>NUCLEOTIDE SEQUENCE [LARGE SCALE GENOMIC DNA]</scope>
    <source>
        <strain evidence="1 2">42-50</strain>
    </source>
</reference>
<dbReference type="Proteomes" id="UP000281547">
    <property type="component" value="Unassembled WGS sequence"/>
</dbReference>
<name>A0A433XGQ6_9HYPH</name>
<dbReference type="InterPro" id="IPR006427">
    <property type="entry name" value="Portal_HK97"/>
</dbReference>
<organism evidence="1 2">
    <name type="scientific">Arsenicitalea aurantiaca</name>
    <dbReference type="NCBI Taxonomy" id="1783274"/>
    <lineage>
        <taxon>Bacteria</taxon>
        <taxon>Pseudomonadati</taxon>
        <taxon>Pseudomonadota</taxon>
        <taxon>Alphaproteobacteria</taxon>
        <taxon>Hyphomicrobiales</taxon>
        <taxon>Devosiaceae</taxon>
        <taxon>Arsenicitalea</taxon>
    </lineage>
</organism>
<evidence type="ECO:0000313" key="2">
    <source>
        <dbReference type="Proteomes" id="UP000281547"/>
    </source>
</evidence>
<keyword evidence="2" id="KW-1185">Reference proteome</keyword>
<dbReference type="InterPro" id="IPR006944">
    <property type="entry name" value="Phage/GTA_portal"/>
</dbReference>
<evidence type="ECO:0000313" key="1">
    <source>
        <dbReference type="EMBL" id="RUT33184.1"/>
    </source>
</evidence>
<accession>A0A433XGQ6</accession>
<dbReference type="EMBL" id="RZNJ01000002">
    <property type="protein sequence ID" value="RUT33184.1"/>
    <property type="molecule type" value="Genomic_DNA"/>
</dbReference>
<comment type="caution">
    <text evidence="1">The sequence shown here is derived from an EMBL/GenBank/DDBJ whole genome shotgun (WGS) entry which is preliminary data.</text>
</comment>